<organism evidence="2">
    <name type="scientific">freshwater metagenome</name>
    <dbReference type="NCBI Taxonomy" id="449393"/>
    <lineage>
        <taxon>unclassified sequences</taxon>
        <taxon>metagenomes</taxon>
        <taxon>ecological metagenomes</taxon>
    </lineage>
</organism>
<dbReference type="EMBL" id="CAFBRC010000144">
    <property type="protein sequence ID" value="CAB5078105.1"/>
    <property type="molecule type" value="Genomic_DNA"/>
</dbReference>
<accession>A0A6J7VHJ4</accession>
<evidence type="ECO:0000256" key="1">
    <source>
        <dbReference type="SAM" id="MobiDB-lite"/>
    </source>
</evidence>
<sequence>MTYWNVRKGDLAKGAAYTTHTINGLRVHLGPAARLNIVGGLSSNGKEIAGMVDSMQLAGAGIIGGGIYQWSQMTCAAKDAQLRINAYDGSGSLRSLPAIAPKYTKFCAPKPAPTPAPTPAPVAPSESATATS</sequence>
<evidence type="ECO:0000313" key="2">
    <source>
        <dbReference type="EMBL" id="CAB5078105.1"/>
    </source>
</evidence>
<reference evidence="2" key="1">
    <citation type="submission" date="2020-05" db="EMBL/GenBank/DDBJ databases">
        <authorList>
            <person name="Chiriac C."/>
            <person name="Salcher M."/>
            <person name="Ghai R."/>
            <person name="Kavagutti S V."/>
        </authorList>
    </citation>
    <scope>NUCLEOTIDE SEQUENCE</scope>
</reference>
<feature type="compositionally biased region" description="Pro residues" evidence="1">
    <location>
        <begin position="110"/>
        <end position="122"/>
    </location>
</feature>
<dbReference type="AlphaFoldDB" id="A0A6J7VHJ4"/>
<gene>
    <name evidence="2" type="ORF">UFOPK4367_01491</name>
</gene>
<protein>
    <submittedName>
        <fullName evidence="2">Unannotated protein</fullName>
    </submittedName>
</protein>
<proteinExistence type="predicted"/>
<feature type="compositionally biased region" description="Low complexity" evidence="1">
    <location>
        <begin position="123"/>
        <end position="132"/>
    </location>
</feature>
<feature type="region of interest" description="Disordered" evidence="1">
    <location>
        <begin position="110"/>
        <end position="132"/>
    </location>
</feature>
<name>A0A6J7VHJ4_9ZZZZ</name>